<sequence>MRKSVALALGAALICITIIAGALWVWLQSPLNYEESTGPVKLSPAKRAIESDPDDFVTLVFTLRNLSDQGRSYELSAEAPVGWELLDAPQSVTLGPRAQEELFLTAQIPPATPPGRYLLTMRAQSDALSAVGRTEITVRARERLKIALAESDLIVHPGEEKALALNITNRGNVAARVSLAVTAAPVGWQFRLSEGAFALGPGQSKAVILTVRPLGDAPLAPGRFTVQATSPVSRDELSFTVVLSP</sequence>
<dbReference type="InterPro" id="IPR013783">
    <property type="entry name" value="Ig-like_fold"/>
</dbReference>
<dbReference type="EMBL" id="AP011803">
    <property type="protein sequence ID" value="BAL59539.1"/>
    <property type="molecule type" value="Genomic_DNA"/>
</dbReference>
<evidence type="ECO:0000256" key="1">
    <source>
        <dbReference type="SAM" id="Phobius"/>
    </source>
</evidence>
<feature type="domain" description="Alpha-galactosidase NEW3" evidence="2">
    <location>
        <begin position="156"/>
        <end position="228"/>
    </location>
</feature>
<dbReference type="PANTHER" id="PTHR39198:SF1">
    <property type="entry name" value="ALPHA-GALACTOSIDASE NEW3 DOMAIN-CONTAINING PROTEIN"/>
    <property type="match status" value="1"/>
</dbReference>
<evidence type="ECO:0000313" key="3">
    <source>
        <dbReference type="EMBL" id="BAL59539.1"/>
    </source>
</evidence>
<organism evidence="3">
    <name type="scientific">Acetithermum autotrophicum</name>
    <dbReference type="NCBI Taxonomy" id="1446466"/>
    <lineage>
        <taxon>Bacteria</taxon>
        <taxon>Candidatus Bipolaricaulota</taxon>
        <taxon>Candidatus Acetithermum</taxon>
    </lineage>
</organism>
<keyword evidence="1" id="KW-0812">Transmembrane</keyword>
<proteinExistence type="predicted"/>
<keyword evidence="1" id="KW-0472">Membrane</keyword>
<dbReference type="Pfam" id="PF10633">
    <property type="entry name" value="NPCBM_assoc"/>
    <property type="match status" value="1"/>
</dbReference>
<reference evidence="3" key="2">
    <citation type="journal article" date="2012" name="PLoS ONE">
        <title>A Deeply Branching Thermophilic Bacterium with an Ancient Acetyl-CoA Pathway Dominates a Subsurface Ecosystem.</title>
        <authorList>
            <person name="Takami H."/>
            <person name="Noguchi H."/>
            <person name="Takaki Y."/>
            <person name="Uchiyama I."/>
            <person name="Toyoda A."/>
            <person name="Nishi S."/>
            <person name="Chee G.-J."/>
            <person name="Arai W."/>
            <person name="Nunoura T."/>
            <person name="Itoh T."/>
            <person name="Hattori M."/>
            <person name="Takai K."/>
        </authorList>
    </citation>
    <scope>NUCLEOTIDE SEQUENCE</scope>
</reference>
<feature type="transmembrane region" description="Helical" evidence="1">
    <location>
        <begin position="7"/>
        <end position="27"/>
    </location>
</feature>
<dbReference type="AlphaFoldDB" id="H5SVB0"/>
<accession>H5SVB0</accession>
<reference evidence="3" key="1">
    <citation type="journal article" date="2005" name="Environ. Microbiol.">
        <title>Genetic and functional properties of uncultivated thermophilic crenarchaeotes from a subsurface gold mine as revealed by analysis of genome fragments.</title>
        <authorList>
            <person name="Nunoura T."/>
            <person name="Hirayama H."/>
            <person name="Takami H."/>
            <person name="Oida H."/>
            <person name="Nishi S."/>
            <person name="Shimamura S."/>
            <person name="Suzuki Y."/>
            <person name="Inagaki F."/>
            <person name="Takai K."/>
            <person name="Nealson K.H."/>
            <person name="Horikoshi K."/>
        </authorList>
    </citation>
    <scope>NUCLEOTIDE SEQUENCE</scope>
</reference>
<dbReference type="PANTHER" id="PTHR39198">
    <property type="entry name" value="HYPOTHETICAL MEMBRANE PROTEIN, CONSERVED"/>
    <property type="match status" value="1"/>
</dbReference>
<name>H5SVB0_ACEAU</name>
<protein>
    <recommendedName>
        <fullName evidence="2">Alpha-galactosidase NEW3 domain-containing protein</fullName>
    </recommendedName>
</protein>
<evidence type="ECO:0000259" key="2">
    <source>
        <dbReference type="Pfam" id="PF10633"/>
    </source>
</evidence>
<keyword evidence="1" id="KW-1133">Transmembrane helix</keyword>
<dbReference type="InterPro" id="IPR018905">
    <property type="entry name" value="A-galactase_NEW3"/>
</dbReference>
<dbReference type="Gene3D" id="2.60.40.10">
    <property type="entry name" value="Immunoglobulins"/>
    <property type="match status" value="2"/>
</dbReference>
<gene>
    <name evidence="3" type="ORF">HGMM_OP4C175</name>
</gene>